<reference evidence="5" key="2">
    <citation type="submission" date="2025-09" db="UniProtKB">
        <authorList>
            <consortium name="Ensembl"/>
        </authorList>
    </citation>
    <scope>IDENTIFICATION</scope>
</reference>
<evidence type="ECO:0000256" key="2">
    <source>
        <dbReference type="ARBA" id="ARBA00022729"/>
    </source>
</evidence>
<dbReference type="AlphaFoldDB" id="A0A3B3TRR7"/>
<evidence type="ECO:0000256" key="1">
    <source>
        <dbReference type="ARBA" id="ARBA00004370"/>
    </source>
</evidence>
<dbReference type="GO" id="GO:0016020">
    <property type="term" value="C:membrane"/>
    <property type="evidence" value="ECO:0007669"/>
    <property type="project" value="UniProtKB-SubCell"/>
</dbReference>
<organism evidence="5 6">
    <name type="scientific">Poecilia latipinna</name>
    <name type="common">sailfin molly</name>
    <dbReference type="NCBI Taxonomy" id="48699"/>
    <lineage>
        <taxon>Eukaryota</taxon>
        <taxon>Metazoa</taxon>
        <taxon>Chordata</taxon>
        <taxon>Craniata</taxon>
        <taxon>Vertebrata</taxon>
        <taxon>Euteleostomi</taxon>
        <taxon>Actinopterygii</taxon>
        <taxon>Neopterygii</taxon>
        <taxon>Teleostei</taxon>
        <taxon>Neoteleostei</taxon>
        <taxon>Acanthomorphata</taxon>
        <taxon>Ovalentaria</taxon>
        <taxon>Atherinomorphae</taxon>
        <taxon>Cyprinodontiformes</taxon>
        <taxon>Poeciliidae</taxon>
        <taxon>Poeciliinae</taxon>
        <taxon>Poecilia</taxon>
    </lineage>
</organism>
<accession>A0A3B3TRR7</accession>
<evidence type="ECO:0000256" key="3">
    <source>
        <dbReference type="ARBA" id="ARBA00023136"/>
    </source>
</evidence>
<dbReference type="STRING" id="48699.ENSPLAP00000003905"/>
<dbReference type="InterPro" id="IPR036179">
    <property type="entry name" value="Ig-like_dom_sf"/>
</dbReference>
<evidence type="ECO:0000256" key="4">
    <source>
        <dbReference type="ARBA" id="ARBA00023180"/>
    </source>
</evidence>
<dbReference type="InterPro" id="IPR013783">
    <property type="entry name" value="Ig-like_fold"/>
</dbReference>
<keyword evidence="4" id="KW-0325">Glycoprotein</keyword>
<evidence type="ECO:0000313" key="5">
    <source>
        <dbReference type="Ensembl" id="ENSPLAP00000003905.1"/>
    </source>
</evidence>
<dbReference type="Proteomes" id="UP000261500">
    <property type="component" value="Unplaced"/>
</dbReference>
<dbReference type="InterPro" id="IPR015631">
    <property type="entry name" value="CD2/SLAM_rcpt"/>
</dbReference>
<evidence type="ECO:0000313" key="6">
    <source>
        <dbReference type="Proteomes" id="UP000261500"/>
    </source>
</evidence>
<keyword evidence="6" id="KW-1185">Reference proteome</keyword>
<dbReference type="SUPFAM" id="SSF48726">
    <property type="entry name" value="Immunoglobulin"/>
    <property type="match status" value="1"/>
</dbReference>
<dbReference type="Gene3D" id="2.60.40.10">
    <property type="entry name" value="Immunoglobulins"/>
    <property type="match status" value="1"/>
</dbReference>
<keyword evidence="2" id="KW-0732">Signal</keyword>
<comment type="subcellular location">
    <subcellularLocation>
        <location evidence="1">Membrane</location>
    </subcellularLocation>
</comment>
<protein>
    <recommendedName>
        <fullName evidence="7">Immunoglobulin subtype domain-containing protein</fullName>
    </recommendedName>
</protein>
<name>A0A3B3TRR7_9TELE</name>
<dbReference type="GeneTree" id="ENSGT00940000174562"/>
<dbReference type="PANTHER" id="PTHR12080">
    <property type="entry name" value="SIGNALING LYMPHOCYTIC ACTIVATION MOLECULE"/>
    <property type="match status" value="1"/>
</dbReference>
<reference evidence="5" key="1">
    <citation type="submission" date="2025-08" db="UniProtKB">
        <authorList>
            <consortium name="Ensembl"/>
        </authorList>
    </citation>
    <scope>IDENTIFICATION</scope>
</reference>
<evidence type="ECO:0008006" key="7">
    <source>
        <dbReference type="Google" id="ProtNLM"/>
    </source>
</evidence>
<dbReference type="Ensembl" id="ENSPLAT00000010550.1">
    <property type="protein sequence ID" value="ENSPLAP00000003905.1"/>
    <property type="gene ID" value="ENSPLAG00000005483.1"/>
</dbReference>
<dbReference type="PANTHER" id="PTHR12080:SF80">
    <property type="entry name" value="IMMUNOGLOBULIN V-SET DOMAIN-CONTAINING PROTEIN"/>
    <property type="match status" value="1"/>
</dbReference>
<keyword evidence="3" id="KW-0472">Membrane</keyword>
<sequence>WWIQLKFVKSGSNLLLEVKTNEFGEDYIFFWKFNNSDNLVRFIPSSNTTTLFVERIDFFQHNYSLLLRNVQHKNTGNYKATANGKTEKTVAEYTVIVQDPVSPVKLTVTCIDPNFYNFTATCITVDSQINGTYQCDNKTCHLLNQTHLKDSSLNVYVKESSIFCNHSNEVSWKQDEKPFHSLCKNLPDGKLTCFCLL</sequence>
<proteinExistence type="predicted"/>